<protein>
    <submittedName>
        <fullName evidence="1">Uncharacterized protein</fullName>
    </submittedName>
</protein>
<comment type="caution">
    <text evidence="1">The sequence shown here is derived from an EMBL/GenBank/DDBJ whole genome shotgun (WGS) entry which is preliminary data.</text>
</comment>
<reference evidence="1" key="1">
    <citation type="submission" date="2022-05" db="EMBL/GenBank/DDBJ databases">
        <title>Sphingomonas sp. strain MG17 Genome sequencing and assembly.</title>
        <authorList>
            <person name="Kim I."/>
        </authorList>
    </citation>
    <scope>NUCLEOTIDE SEQUENCE</scope>
    <source>
        <strain evidence="1">MG17</strain>
    </source>
</reference>
<name>A0A9X2KLI5_9SPHN</name>
<gene>
    <name evidence="1" type="ORF">M9978_08340</name>
</gene>
<dbReference type="Proteomes" id="UP001139451">
    <property type="component" value="Unassembled WGS sequence"/>
</dbReference>
<proteinExistence type="predicted"/>
<evidence type="ECO:0000313" key="1">
    <source>
        <dbReference type="EMBL" id="MCP3730436.1"/>
    </source>
</evidence>
<dbReference type="RefSeq" id="WP_254292568.1">
    <property type="nucleotide sequence ID" value="NZ_JAMLDX010000005.1"/>
</dbReference>
<organism evidence="1 2">
    <name type="scientific">Sphingomonas tagetis</name>
    <dbReference type="NCBI Taxonomy" id="2949092"/>
    <lineage>
        <taxon>Bacteria</taxon>
        <taxon>Pseudomonadati</taxon>
        <taxon>Pseudomonadota</taxon>
        <taxon>Alphaproteobacteria</taxon>
        <taxon>Sphingomonadales</taxon>
        <taxon>Sphingomonadaceae</taxon>
        <taxon>Sphingomonas</taxon>
    </lineage>
</organism>
<dbReference type="AlphaFoldDB" id="A0A9X2KLI5"/>
<evidence type="ECO:0000313" key="2">
    <source>
        <dbReference type="Proteomes" id="UP001139451"/>
    </source>
</evidence>
<sequence>MADGYGNNRTGASDGTLPVPVKIPGAVNGGRVASFYEKFDLSKANVQKVATNRNLVGEVPVGHRLLSIKVRSSVSLTTSQLKFGDGSDDDKFGVAAAYGTTAEVEKEYLLVAQQGEPLTADTKIWMTHTTADLPGAGLVTVEVRTSARG</sequence>
<keyword evidence="2" id="KW-1185">Reference proteome</keyword>
<dbReference type="EMBL" id="JAMLDX010000005">
    <property type="protein sequence ID" value="MCP3730436.1"/>
    <property type="molecule type" value="Genomic_DNA"/>
</dbReference>
<accession>A0A9X2KLI5</accession>